<dbReference type="OrthoDB" id="9774290at2"/>
<dbReference type="PANTHER" id="PTHR21599">
    <property type="entry name" value="GLYCERATE KINASE"/>
    <property type="match status" value="1"/>
</dbReference>
<dbReference type="KEGG" id="csph:CSPHI_07340"/>
<name>A0A1L7CYJ0_9CORY</name>
<keyword evidence="2 4" id="KW-0808">Transferase</keyword>
<dbReference type="InterPro" id="IPR036129">
    <property type="entry name" value="Glycerate_kinase_sf"/>
</dbReference>
<accession>A0A1L7CYJ0</accession>
<evidence type="ECO:0000256" key="2">
    <source>
        <dbReference type="ARBA" id="ARBA00022679"/>
    </source>
</evidence>
<dbReference type="InterPro" id="IPR018193">
    <property type="entry name" value="Glyc_kinase_flavodox-like_fold"/>
</dbReference>
<dbReference type="Proteomes" id="UP000185469">
    <property type="component" value="Chromosome"/>
</dbReference>
<evidence type="ECO:0000256" key="3">
    <source>
        <dbReference type="ARBA" id="ARBA00022777"/>
    </source>
</evidence>
<dbReference type="RefSeq" id="WP_075692139.1">
    <property type="nucleotide sequence ID" value="NZ_CP009248.1"/>
</dbReference>
<dbReference type="Pfam" id="PF02595">
    <property type="entry name" value="Gly_kinase"/>
    <property type="match status" value="2"/>
</dbReference>
<keyword evidence="3 4" id="KW-0418">Kinase</keyword>
<organism evidence="5 6">
    <name type="scientific">Corynebacterium sphenisci DSM 44792</name>
    <dbReference type="NCBI Taxonomy" id="1437874"/>
    <lineage>
        <taxon>Bacteria</taxon>
        <taxon>Bacillati</taxon>
        <taxon>Actinomycetota</taxon>
        <taxon>Actinomycetes</taxon>
        <taxon>Mycobacteriales</taxon>
        <taxon>Corynebacteriaceae</taxon>
        <taxon>Corynebacterium</taxon>
    </lineage>
</organism>
<comment type="similarity">
    <text evidence="1 4">Belongs to the glycerate kinase type-1 family.</text>
</comment>
<reference evidence="5 6" key="1">
    <citation type="submission" date="2014-08" db="EMBL/GenBank/DDBJ databases">
        <title>Complete genome sequence of Corynebacterium sphenisci CECT 5990(T) (=DSM 44792(T)), isolated from healthy wild penguins.</title>
        <authorList>
            <person name="Ruckert C."/>
            <person name="Albersmeier A."/>
            <person name="Winkler A."/>
            <person name="Kalinowski J."/>
        </authorList>
    </citation>
    <scope>NUCLEOTIDE SEQUENCE [LARGE SCALE GENOMIC DNA]</scope>
    <source>
        <strain evidence="5 6">DSM 44792</strain>
    </source>
</reference>
<dbReference type="PANTHER" id="PTHR21599:SF0">
    <property type="entry name" value="GLYCERATE KINASE"/>
    <property type="match status" value="1"/>
</dbReference>
<dbReference type="STRING" id="1437874.CSPHI_07340"/>
<evidence type="ECO:0000313" key="6">
    <source>
        <dbReference type="Proteomes" id="UP000185469"/>
    </source>
</evidence>
<evidence type="ECO:0008006" key="7">
    <source>
        <dbReference type="Google" id="ProtNLM"/>
    </source>
</evidence>
<dbReference type="AlphaFoldDB" id="A0A1L7CYJ0"/>
<dbReference type="PIRSF" id="PIRSF006078">
    <property type="entry name" value="GlxK"/>
    <property type="match status" value="1"/>
</dbReference>
<keyword evidence="6" id="KW-1185">Reference proteome</keyword>
<dbReference type="GO" id="GO:0031388">
    <property type="term" value="P:organic acid phosphorylation"/>
    <property type="evidence" value="ECO:0007669"/>
    <property type="project" value="UniProtKB-UniRule"/>
</dbReference>
<proteinExistence type="inferred from homology"/>
<evidence type="ECO:0000256" key="1">
    <source>
        <dbReference type="ARBA" id="ARBA00006284"/>
    </source>
</evidence>
<gene>
    <name evidence="5" type="ORF">CSPHI_07340</name>
</gene>
<dbReference type="InterPro" id="IPR004381">
    <property type="entry name" value="Glycerate_kinase"/>
</dbReference>
<protein>
    <recommendedName>
        <fullName evidence="7">Glycerate kinase</fullName>
    </recommendedName>
</protein>
<dbReference type="Gene3D" id="3.40.50.10350">
    <property type="entry name" value="Glycerate kinase, domain 1"/>
    <property type="match status" value="1"/>
</dbReference>
<sequence length="348" mass="33308">MRALVCPDSFKSTASAAAAAAAIARGLRAAGWATVELPLADGGEGTAELLAAAAAGPDAPAIRRRARVADPLGRPVRATWWRVGGAAYVDIAAASGLPLVADAVDDPAAMAGAGTAGTGQLLAAALAEGVREVTLALGGSATVDAGAGLAAALRAAGGPGPEVTWTILADVTNPPCGPRGAAAVFGPQKGLDAAGAAAAERRIRAACAAAGVDPGEPGYGAAGAAPVGLAALLAEAGARWRLRPGAAAVAEAVGLDAALAQADLVVTGEGALDAQSPQGKVIGEVAARAAAARVPLAILAGRVDAAVAAELGAVAWRALPGPATAAATPPALARAAESLGRELRAARG</sequence>
<dbReference type="InterPro" id="IPR018197">
    <property type="entry name" value="Glycerate_kinase_RE-like"/>
</dbReference>
<dbReference type="GO" id="GO:0008887">
    <property type="term" value="F:glycerate kinase activity"/>
    <property type="evidence" value="ECO:0007669"/>
    <property type="project" value="UniProtKB-UniRule"/>
</dbReference>
<dbReference type="SUPFAM" id="SSF110738">
    <property type="entry name" value="Glycerate kinase I"/>
    <property type="match status" value="1"/>
</dbReference>
<evidence type="ECO:0000313" key="5">
    <source>
        <dbReference type="EMBL" id="APT90887.1"/>
    </source>
</evidence>
<dbReference type="EMBL" id="CP009248">
    <property type="protein sequence ID" value="APT90887.1"/>
    <property type="molecule type" value="Genomic_DNA"/>
</dbReference>
<dbReference type="Gene3D" id="3.90.1510.10">
    <property type="entry name" value="Glycerate kinase, domain 2"/>
    <property type="match status" value="1"/>
</dbReference>
<evidence type="ECO:0000256" key="4">
    <source>
        <dbReference type="PIRNR" id="PIRNR006078"/>
    </source>
</evidence>